<dbReference type="SUPFAM" id="SSF52540">
    <property type="entry name" value="P-loop containing nucleoside triphosphate hydrolases"/>
    <property type="match status" value="1"/>
</dbReference>
<accession>A0ABU7MW44</accession>
<gene>
    <name evidence="2" type="ORF">V1Y59_15715</name>
</gene>
<name>A0ABU7MW44_9ACTN</name>
<dbReference type="Proteomes" id="UP001335729">
    <property type="component" value="Unassembled WGS sequence"/>
</dbReference>
<keyword evidence="2" id="KW-0547">Nucleotide-binding</keyword>
<dbReference type="InterPro" id="IPR027417">
    <property type="entry name" value="P-loop_NTPase"/>
</dbReference>
<reference evidence="2 3" key="1">
    <citation type="submission" date="2024-01" db="EMBL/GenBank/DDBJ databases">
        <title>Draft genome sequence of Gordonia sp. PKS22-38.</title>
        <authorList>
            <person name="Suphannarot A."/>
            <person name="Mingma R."/>
        </authorList>
    </citation>
    <scope>NUCLEOTIDE SEQUENCE [LARGE SCALE GENOMIC DNA]</scope>
    <source>
        <strain evidence="2 3">PKS22-38</strain>
    </source>
</reference>
<sequence length="334" mass="36539">MNNFTARTAARKTSLNGLRQRFDTQVVRPQSLQRKDFDQLDTVAQSAYDDQRLQWFSNGLIVKTPALRRLTTTGLALMRMHDPGSVGERGIVLTGPPHIGKTTALIRLAAEIEAWMCKRNPDFRDQGHVPVAYIEMEPKASPKSIASAILNFYGIPHSFKSATQHQLTDLALDALRRHHTRVLIIDELQMLKLDGKTGDDAINSLKTIMNDSGSICVFAGVDLLEGLSSRPAEQIMARCQVTQMRPFLGSDDSSRGQWAALVNSLGTAMQLLDAEPDHLAPFADILLTMSNGKIGDLRSILALAMAGAIDDREETGSESITQDHLIGVGQIGVA</sequence>
<comment type="caution">
    <text evidence="2">The sequence shown here is derived from an EMBL/GenBank/DDBJ whole genome shotgun (WGS) entry which is preliminary data.</text>
</comment>
<keyword evidence="3" id="KW-1185">Reference proteome</keyword>
<evidence type="ECO:0000313" key="2">
    <source>
        <dbReference type="EMBL" id="MEE4024532.1"/>
    </source>
</evidence>
<evidence type="ECO:0000313" key="3">
    <source>
        <dbReference type="Proteomes" id="UP001335729"/>
    </source>
</evidence>
<dbReference type="Pfam" id="PF13401">
    <property type="entry name" value="AAA_22"/>
    <property type="match status" value="1"/>
</dbReference>
<dbReference type="GO" id="GO:0005524">
    <property type="term" value="F:ATP binding"/>
    <property type="evidence" value="ECO:0007669"/>
    <property type="project" value="UniProtKB-KW"/>
</dbReference>
<keyword evidence="2" id="KW-0067">ATP-binding</keyword>
<dbReference type="SMART" id="SM00382">
    <property type="entry name" value="AAA"/>
    <property type="match status" value="1"/>
</dbReference>
<dbReference type="InterPro" id="IPR049945">
    <property type="entry name" value="AAA_22"/>
</dbReference>
<organism evidence="2 3">
    <name type="scientific">Gordonia prachuapensis</name>
    <dbReference type="NCBI Taxonomy" id="3115651"/>
    <lineage>
        <taxon>Bacteria</taxon>
        <taxon>Bacillati</taxon>
        <taxon>Actinomycetota</taxon>
        <taxon>Actinomycetes</taxon>
        <taxon>Mycobacteriales</taxon>
        <taxon>Gordoniaceae</taxon>
        <taxon>Gordonia</taxon>
    </lineage>
</organism>
<proteinExistence type="predicted"/>
<dbReference type="RefSeq" id="WP_330505899.1">
    <property type="nucleotide sequence ID" value="NZ_JAZDUE010000013.1"/>
</dbReference>
<evidence type="ECO:0000259" key="1">
    <source>
        <dbReference type="SMART" id="SM00382"/>
    </source>
</evidence>
<dbReference type="Gene3D" id="3.40.50.300">
    <property type="entry name" value="P-loop containing nucleotide triphosphate hydrolases"/>
    <property type="match status" value="1"/>
</dbReference>
<dbReference type="EMBL" id="JAZDUE010000013">
    <property type="protein sequence ID" value="MEE4024532.1"/>
    <property type="molecule type" value="Genomic_DNA"/>
</dbReference>
<protein>
    <submittedName>
        <fullName evidence="2">ATP-binding protein</fullName>
    </submittedName>
</protein>
<feature type="domain" description="AAA+ ATPase" evidence="1">
    <location>
        <begin position="87"/>
        <end position="248"/>
    </location>
</feature>
<dbReference type="InterPro" id="IPR003593">
    <property type="entry name" value="AAA+_ATPase"/>
</dbReference>